<evidence type="ECO:0000256" key="1">
    <source>
        <dbReference type="ARBA" id="ARBA00022448"/>
    </source>
</evidence>
<feature type="non-terminal residue" evidence="4">
    <location>
        <position position="1"/>
    </location>
</feature>
<dbReference type="InterPro" id="IPR058649">
    <property type="entry name" value="CzcB_C"/>
</dbReference>
<organism evidence="4">
    <name type="scientific">hydrothermal vent metagenome</name>
    <dbReference type="NCBI Taxonomy" id="652676"/>
    <lineage>
        <taxon>unclassified sequences</taxon>
        <taxon>metagenomes</taxon>
        <taxon>ecological metagenomes</taxon>
    </lineage>
</organism>
<reference evidence="4" key="1">
    <citation type="submission" date="2018-06" db="EMBL/GenBank/DDBJ databases">
        <authorList>
            <person name="Zhirakovskaya E."/>
        </authorList>
    </citation>
    <scope>NUCLEOTIDE SEQUENCE</scope>
</reference>
<name>A0A3B0XGT9_9ZZZZ</name>
<dbReference type="Pfam" id="PF25975">
    <property type="entry name" value="CzcB_C"/>
    <property type="match status" value="1"/>
</dbReference>
<feature type="domain" description="CzcB-like C-terminal circularly permuted SH3-like" evidence="3">
    <location>
        <begin position="72"/>
        <end position="132"/>
    </location>
</feature>
<dbReference type="PANTHER" id="PTHR30097">
    <property type="entry name" value="CATION EFFLUX SYSTEM PROTEIN CUSB"/>
    <property type="match status" value="1"/>
</dbReference>
<feature type="domain" description="Multidrug resistance protein MdtA-like beta-barrel" evidence="2">
    <location>
        <begin position="10"/>
        <end position="66"/>
    </location>
</feature>
<protein>
    <submittedName>
        <fullName evidence="4">Probable Co/Zn/Cd efflux system membrane fusion protein</fullName>
    </submittedName>
</protein>
<dbReference type="GO" id="GO:0030288">
    <property type="term" value="C:outer membrane-bounded periplasmic space"/>
    <property type="evidence" value="ECO:0007669"/>
    <property type="project" value="TreeGrafter"/>
</dbReference>
<dbReference type="GO" id="GO:0046914">
    <property type="term" value="F:transition metal ion binding"/>
    <property type="evidence" value="ECO:0007669"/>
    <property type="project" value="TreeGrafter"/>
</dbReference>
<evidence type="ECO:0000259" key="2">
    <source>
        <dbReference type="Pfam" id="PF25944"/>
    </source>
</evidence>
<dbReference type="Pfam" id="PF25944">
    <property type="entry name" value="Beta-barrel_RND"/>
    <property type="match status" value="1"/>
</dbReference>
<evidence type="ECO:0000259" key="3">
    <source>
        <dbReference type="Pfam" id="PF25975"/>
    </source>
</evidence>
<proteinExistence type="predicted"/>
<accession>A0A3B0XGT9</accession>
<dbReference type="Gene3D" id="2.40.30.170">
    <property type="match status" value="1"/>
</dbReference>
<sequence length="144" mass="15976">KDQRYVKVGASVSFLTTNNDQIFEGKIALINVLAETNQTIIARIIINNEKGLLIPGSFVNAKIKVAEIAVPLAVKRSGLQPFRDFTVVYALVGDEYEVRMLELGRQDDQWIEVLGGLQLGTRYVSENSYVIKADIEKSGASHDH</sequence>
<dbReference type="PANTHER" id="PTHR30097:SF4">
    <property type="entry name" value="SLR6042 PROTEIN"/>
    <property type="match status" value="1"/>
</dbReference>
<dbReference type="SUPFAM" id="SSF111369">
    <property type="entry name" value="HlyD-like secretion proteins"/>
    <property type="match status" value="1"/>
</dbReference>
<dbReference type="GO" id="GO:0015679">
    <property type="term" value="P:plasma membrane copper ion transport"/>
    <property type="evidence" value="ECO:0007669"/>
    <property type="project" value="TreeGrafter"/>
</dbReference>
<gene>
    <name evidence="4" type="ORF">MNBD_GAMMA07-2410</name>
</gene>
<dbReference type="Gene3D" id="2.40.420.20">
    <property type="match status" value="1"/>
</dbReference>
<dbReference type="EMBL" id="UOFF01000123">
    <property type="protein sequence ID" value="VAW55826.1"/>
    <property type="molecule type" value="Genomic_DNA"/>
</dbReference>
<evidence type="ECO:0000313" key="4">
    <source>
        <dbReference type="EMBL" id="VAW55826.1"/>
    </source>
</evidence>
<dbReference type="GO" id="GO:0060003">
    <property type="term" value="P:copper ion export"/>
    <property type="evidence" value="ECO:0007669"/>
    <property type="project" value="TreeGrafter"/>
</dbReference>
<keyword evidence="1" id="KW-0813">Transport</keyword>
<dbReference type="InterPro" id="IPR051909">
    <property type="entry name" value="MFP_Cation_Efflux"/>
</dbReference>
<dbReference type="InterPro" id="IPR058626">
    <property type="entry name" value="MdtA-like_b-barrel"/>
</dbReference>
<dbReference type="AlphaFoldDB" id="A0A3B0XGT9"/>